<evidence type="ECO:0000313" key="1">
    <source>
        <dbReference type="EMBL" id="GAA0779756.1"/>
    </source>
</evidence>
<name>A0ABP3WBZ0_CLOSU</name>
<protein>
    <submittedName>
        <fullName evidence="1">Uncharacterized protein</fullName>
    </submittedName>
</protein>
<keyword evidence="2" id="KW-1185">Reference proteome</keyword>
<accession>A0ABP3WBZ0</accession>
<organism evidence="1 2">
    <name type="scientific">Clostridium subterminale</name>
    <dbReference type="NCBI Taxonomy" id="1550"/>
    <lineage>
        <taxon>Bacteria</taxon>
        <taxon>Bacillati</taxon>
        <taxon>Bacillota</taxon>
        <taxon>Clostridia</taxon>
        <taxon>Eubacteriales</taxon>
        <taxon>Clostridiaceae</taxon>
        <taxon>Clostridium</taxon>
    </lineage>
</organism>
<sequence length="43" mass="4877">MKKKRKLNATVTTGPDSSKLITESLLRLVDSHKEELLQILKGR</sequence>
<comment type="caution">
    <text evidence="1">The sequence shown here is derived from an EMBL/GenBank/DDBJ whole genome shotgun (WGS) entry which is preliminary data.</text>
</comment>
<reference evidence="2" key="1">
    <citation type="journal article" date="2019" name="Int. J. Syst. Evol. Microbiol.">
        <title>The Global Catalogue of Microorganisms (GCM) 10K type strain sequencing project: providing services to taxonomists for standard genome sequencing and annotation.</title>
        <authorList>
            <consortium name="The Broad Institute Genomics Platform"/>
            <consortium name="The Broad Institute Genome Sequencing Center for Infectious Disease"/>
            <person name="Wu L."/>
            <person name="Ma J."/>
        </authorList>
    </citation>
    <scope>NUCLEOTIDE SEQUENCE [LARGE SCALE GENOMIC DNA]</scope>
    <source>
        <strain evidence="2">JCM 1417</strain>
    </source>
</reference>
<dbReference type="RefSeq" id="WP_343828227.1">
    <property type="nucleotide sequence ID" value="NZ_BAAACI010000018.1"/>
</dbReference>
<evidence type="ECO:0000313" key="2">
    <source>
        <dbReference type="Proteomes" id="UP001501047"/>
    </source>
</evidence>
<dbReference type="EMBL" id="BAAACI010000018">
    <property type="protein sequence ID" value="GAA0779756.1"/>
    <property type="molecule type" value="Genomic_DNA"/>
</dbReference>
<dbReference type="Proteomes" id="UP001501047">
    <property type="component" value="Unassembled WGS sequence"/>
</dbReference>
<proteinExistence type="predicted"/>
<gene>
    <name evidence="1" type="ORF">GCM10008908_38920</name>
</gene>